<dbReference type="GO" id="GO:0016740">
    <property type="term" value="F:transferase activity"/>
    <property type="evidence" value="ECO:0007669"/>
    <property type="project" value="UniProtKB-KW"/>
</dbReference>
<keyword evidence="1" id="KW-0812">Transmembrane</keyword>
<dbReference type="EMBL" id="LN890655">
    <property type="protein sequence ID" value="CUS02556.2"/>
    <property type="molecule type" value="Genomic_DNA"/>
</dbReference>
<dbReference type="KEGG" id="pbf:CFX0092_A0678"/>
<evidence type="ECO:0000259" key="2">
    <source>
        <dbReference type="Pfam" id="PF00535"/>
    </source>
</evidence>
<dbReference type="PANTHER" id="PTHR43685:SF3">
    <property type="entry name" value="SLR2126 PROTEIN"/>
    <property type="match status" value="1"/>
</dbReference>
<dbReference type="InterPro" id="IPR001173">
    <property type="entry name" value="Glyco_trans_2-like"/>
</dbReference>
<evidence type="ECO:0000313" key="3">
    <source>
        <dbReference type="EMBL" id="CUS02556.2"/>
    </source>
</evidence>
<feature type="transmembrane region" description="Helical" evidence="1">
    <location>
        <begin position="244"/>
        <end position="264"/>
    </location>
</feature>
<dbReference type="Proteomes" id="UP000215027">
    <property type="component" value="Chromosome I"/>
</dbReference>
<organism evidence="3 4">
    <name type="scientific">Candidatus Promineifilum breve</name>
    <dbReference type="NCBI Taxonomy" id="1806508"/>
    <lineage>
        <taxon>Bacteria</taxon>
        <taxon>Bacillati</taxon>
        <taxon>Chloroflexota</taxon>
        <taxon>Ardenticatenia</taxon>
        <taxon>Candidatus Promineifilales</taxon>
        <taxon>Candidatus Promineifilaceae</taxon>
        <taxon>Candidatus Promineifilum</taxon>
    </lineage>
</organism>
<keyword evidence="1" id="KW-0472">Membrane</keyword>
<dbReference type="SUPFAM" id="SSF53448">
    <property type="entry name" value="Nucleotide-diphospho-sugar transferases"/>
    <property type="match status" value="1"/>
</dbReference>
<dbReference type="RefSeq" id="WP_095042156.1">
    <property type="nucleotide sequence ID" value="NZ_LN890655.1"/>
</dbReference>
<dbReference type="Gene3D" id="3.90.550.10">
    <property type="entry name" value="Spore Coat Polysaccharide Biosynthesis Protein SpsA, Chain A"/>
    <property type="match status" value="1"/>
</dbReference>
<name>A0A160SYX6_9CHLR</name>
<keyword evidence="4" id="KW-1185">Reference proteome</keyword>
<sequence length="352" mass="38463">MTAPPISVIIPAYNAARTIGPCLAALREQAFDKPYEIIVVDDGSTDGTAEIARTAGATVISTPRGRPAAARNAGIRAAQGAIICCTDADCAPQPDWLRELTAPFDDPAIMAAKGAYETRQRALVARFVQLEYEDKYDRLRQQPAIDFIDTYSAAYRRDVLLDNEGFDVRFDYLEDQELSFRLAARGCRMVFRETAVVDHRHSATVRAYLRKKGIIGYWKAQVVRRHPDRAGGDSHTPPVMKVQMLLAMLTLAAVVAGVMGLLLWPGEVVARSLLVWGPAALAALAFVATTLPFVAKAWRKDRPVAVVAPFLLFGRAVALSLGYAWGMLQPRRAITGQPPGKGEGFLPNERST</sequence>
<dbReference type="InterPro" id="IPR029044">
    <property type="entry name" value="Nucleotide-diphossugar_trans"/>
</dbReference>
<dbReference type="OrthoDB" id="9809116at2"/>
<gene>
    <name evidence="3" type="ORF">CFX0092_A0678</name>
</gene>
<dbReference type="AlphaFoldDB" id="A0A160SYX6"/>
<accession>A0A160SYX6</accession>
<dbReference type="InterPro" id="IPR050834">
    <property type="entry name" value="Glycosyltransf_2"/>
</dbReference>
<evidence type="ECO:0000256" key="1">
    <source>
        <dbReference type="SAM" id="Phobius"/>
    </source>
</evidence>
<feature type="domain" description="Glycosyltransferase 2-like" evidence="2">
    <location>
        <begin position="7"/>
        <end position="160"/>
    </location>
</feature>
<keyword evidence="1" id="KW-1133">Transmembrane helix</keyword>
<evidence type="ECO:0000313" key="4">
    <source>
        <dbReference type="Proteomes" id="UP000215027"/>
    </source>
</evidence>
<protein>
    <submittedName>
        <fullName evidence="3">Glycosyltransferase</fullName>
    </submittedName>
</protein>
<dbReference type="PANTHER" id="PTHR43685">
    <property type="entry name" value="GLYCOSYLTRANSFERASE"/>
    <property type="match status" value="1"/>
</dbReference>
<feature type="transmembrane region" description="Helical" evidence="1">
    <location>
        <begin position="273"/>
        <end position="294"/>
    </location>
</feature>
<dbReference type="Pfam" id="PF00535">
    <property type="entry name" value="Glycos_transf_2"/>
    <property type="match status" value="1"/>
</dbReference>
<feature type="transmembrane region" description="Helical" evidence="1">
    <location>
        <begin position="306"/>
        <end position="325"/>
    </location>
</feature>
<proteinExistence type="predicted"/>
<reference evidence="3" key="1">
    <citation type="submission" date="2016-01" db="EMBL/GenBank/DDBJ databases">
        <authorList>
            <person name="Mcilroy J.S."/>
            <person name="Karst M S."/>
            <person name="Albertsen M."/>
        </authorList>
    </citation>
    <scope>NUCLEOTIDE SEQUENCE</scope>
    <source>
        <strain evidence="3">Cfx-K</strain>
    </source>
</reference>